<keyword evidence="1" id="KW-1133">Transmembrane helix</keyword>
<organism evidence="2 3">
    <name type="scientific">Spirulina subsalsa FACHB-351</name>
    <dbReference type="NCBI Taxonomy" id="234711"/>
    <lineage>
        <taxon>Bacteria</taxon>
        <taxon>Bacillati</taxon>
        <taxon>Cyanobacteriota</taxon>
        <taxon>Cyanophyceae</taxon>
        <taxon>Spirulinales</taxon>
        <taxon>Spirulinaceae</taxon>
        <taxon>Spirulina</taxon>
    </lineage>
</organism>
<sequence length="94" mass="10572">MKFSSHLLRSVLLTTFFSFAAPIIVAGMLLMSFWLFQMLPYGHDVGQLCINQVLTFLAVFGNGHPVDGSITIGLCWGFVGAMFDLCTFYRYQHL</sequence>
<feature type="transmembrane region" description="Helical" evidence="1">
    <location>
        <begin position="70"/>
        <end position="91"/>
    </location>
</feature>
<comment type="caution">
    <text evidence="2">The sequence shown here is derived from an EMBL/GenBank/DDBJ whole genome shotgun (WGS) entry which is preliminary data.</text>
</comment>
<protein>
    <submittedName>
        <fullName evidence="2">Uncharacterized protein</fullName>
    </submittedName>
</protein>
<evidence type="ECO:0000313" key="2">
    <source>
        <dbReference type="EMBL" id="MCW6037606.1"/>
    </source>
</evidence>
<keyword evidence="3" id="KW-1185">Reference proteome</keyword>
<proteinExistence type="predicted"/>
<feature type="transmembrane region" description="Helical" evidence="1">
    <location>
        <begin position="12"/>
        <end position="36"/>
    </location>
</feature>
<name>A0ABT3L7W2_9CYAN</name>
<keyword evidence="1" id="KW-0812">Transmembrane</keyword>
<evidence type="ECO:0000256" key="1">
    <source>
        <dbReference type="SAM" id="Phobius"/>
    </source>
</evidence>
<evidence type="ECO:0000313" key="3">
    <source>
        <dbReference type="Proteomes" id="UP001526426"/>
    </source>
</evidence>
<gene>
    <name evidence="2" type="ORF">K4A83_15170</name>
</gene>
<keyword evidence="1" id="KW-0472">Membrane</keyword>
<dbReference type="RefSeq" id="WP_265265467.1">
    <property type="nucleotide sequence ID" value="NZ_JAIHOM010000079.1"/>
</dbReference>
<dbReference type="Proteomes" id="UP001526426">
    <property type="component" value="Unassembled WGS sequence"/>
</dbReference>
<dbReference type="EMBL" id="JAIHOM010000079">
    <property type="protein sequence ID" value="MCW6037606.1"/>
    <property type="molecule type" value="Genomic_DNA"/>
</dbReference>
<accession>A0ABT3L7W2</accession>
<reference evidence="2 3" key="1">
    <citation type="submission" date="2021-08" db="EMBL/GenBank/DDBJ databases">
        <title>Draft genome sequence of Spirulina subsalsa with high tolerance to salinity and hype-accumulation of phycocyanin.</title>
        <authorList>
            <person name="Pei H."/>
            <person name="Jiang L."/>
        </authorList>
    </citation>
    <scope>NUCLEOTIDE SEQUENCE [LARGE SCALE GENOMIC DNA]</scope>
    <source>
        <strain evidence="2 3">FACHB-351</strain>
    </source>
</reference>